<keyword evidence="16" id="KW-1185">Reference proteome</keyword>
<comment type="caution">
    <text evidence="15">The sequence shown here is derived from an EMBL/GenBank/DDBJ whole genome shotgun (WGS) entry which is preliminary data.</text>
</comment>
<evidence type="ECO:0000259" key="13">
    <source>
        <dbReference type="PROSITE" id="PS51198"/>
    </source>
</evidence>
<comment type="catalytic activity">
    <reaction evidence="10">
        <text>ATP + H2O = ADP + phosphate + H(+)</text>
        <dbReference type="Rhea" id="RHEA:13065"/>
        <dbReference type="ChEBI" id="CHEBI:15377"/>
        <dbReference type="ChEBI" id="CHEBI:15378"/>
        <dbReference type="ChEBI" id="CHEBI:30616"/>
        <dbReference type="ChEBI" id="CHEBI:43474"/>
        <dbReference type="ChEBI" id="CHEBI:456216"/>
        <dbReference type="EC" id="5.6.2.4"/>
    </reaction>
</comment>
<keyword evidence="2 11" id="KW-0547">Nucleotide-binding</keyword>
<feature type="binding site" evidence="11">
    <location>
        <begin position="46"/>
        <end position="53"/>
    </location>
    <ligand>
        <name>ATP</name>
        <dbReference type="ChEBI" id="CHEBI:30616"/>
    </ligand>
</feature>
<dbReference type="InterPro" id="IPR014016">
    <property type="entry name" value="UvrD-like_ATP-bd"/>
</dbReference>
<dbReference type="Proteomes" id="UP000076154">
    <property type="component" value="Unassembled WGS sequence"/>
</dbReference>
<evidence type="ECO:0000256" key="5">
    <source>
        <dbReference type="ARBA" id="ARBA00022840"/>
    </source>
</evidence>
<dbReference type="Gene3D" id="3.40.50.300">
    <property type="entry name" value="P-loop containing nucleotide triphosphate hydrolases"/>
    <property type="match status" value="2"/>
</dbReference>
<protein>
    <recommendedName>
        <fullName evidence="9">DNA 3'-5' helicase</fullName>
        <ecNumber evidence="9">5.6.2.4</ecNumber>
    </recommendedName>
</protein>
<keyword evidence="3 11" id="KW-0378">Hydrolase</keyword>
<dbReference type="Gene3D" id="1.10.10.160">
    <property type="match status" value="1"/>
</dbReference>
<dbReference type="GO" id="GO:0005524">
    <property type="term" value="F:ATP binding"/>
    <property type="evidence" value="ECO:0007669"/>
    <property type="project" value="UniProtKB-UniRule"/>
</dbReference>
<dbReference type="InParanoid" id="A0A369JWU8"/>
<feature type="region of interest" description="Disordered" evidence="12">
    <location>
        <begin position="818"/>
        <end position="905"/>
    </location>
</feature>
<dbReference type="PROSITE" id="PS51217">
    <property type="entry name" value="UVRD_HELICASE_CTER"/>
    <property type="match status" value="1"/>
</dbReference>
<feature type="compositionally biased region" description="Polar residues" evidence="12">
    <location>
        <begin position="818"/>
        <end position="834"/>
    </location>
</feature>
<dbReference type="Gene3D" id="1.10.486.10">
    <property type="entry name" value="PCRA, domain 4"/>
    <property type="match status" value="1"/>
</dbReference>
<evidence type="ECO:0000256" key="6">
    <source>
        <dbReference type="ARBA" id="ARBA00023125"/>
    </source>
</evidence>
<feature type="domain" description="UvrD-like helicase C-terminal" evidence="14">
    <location>
        <begin position="321"/>
        <end position="618"/>
    </location>
</feature>
<dbReference type="Pfam" id="PF00580">
    <property type="entry name" value="UvrD-helicase"/>
    <property type="match status" value="1"/>
</dbReference>
<keyword evidence="5 11" id="KW-0067">ATP-binding</keyword>
<evidence type="ECO:0000256" key="11">
    <source>
        <dbReference type="PROSITE-ProRule" id="PRU00560"/>
    </source>
</evidence>
<dbReference type="EC" id="5.6.2.4" evidence="9"/>
<dbReference type="GO" id="GO:0043138">
    <property type="term" value="F:3'-5' DNA helicase activity"/>
    <property type="evidence" value="ECO:0007669"/>
    <property type="project" value="UniProtKB-EC"/>
</dbReference>
<dbReference type="EMBL" id="LUEZ02000040">
    <property type="protein sequence ID" value="RDB25802.1"/>
    <property type="molecule type" value="Genomic_DNA"/>
</dbReference>
<dbReference type="GO" id="GO:0003677">
    <property type="term" value="F:DNA binding"/>
    <property type="evidence" value="ECO:0007669"/>
    <property type="project" value="UniProtKB-KW"/>
</dbReference>
<reference evidence="15" key="1">
    <citation type="submission" date="2018-04" db="EMBL/GenBank/DDBJ databases">
        <title>Whole genome sequencing of Hypsizygus marmoreus.</title>
        <authorList>
            <person name="Choi I.-G."/>
            <person name="Min B."/>
            <person name="Kim J.-G."/>
            <person name="Kim S."/>
            <person name="Oh Y.-L."/>
            <person name="Kong W.-S."/>
            <person name="Park H."/>
            <person name="Jeong J."/>
            <person name="Song E.-S."/>
        </authorList>
    </citation>
    <scope>NUCLEOTIDE SEQUENCE [LARGE SCALE GENOMIC DNA]</scope>
    <source>
        <strain evidence="15">51987-8</strain>
    </source>
</reference>
<evidence type="ECO:0000256" key="4">
    <source>
        <dbReference type="ARBA" id="ARBA00022806"/>
    </source>
</evidence>
<dbReference type="GO" id="GO:0000725">
    <property type="term" value="P:recombinational repair"/>
    <property type="evidence" value="ECO:0007669"/>
    <property type="project" value="TreeGrafter"/>
</dbReference>
<sequence>MSIASSSTTHNALIPSTSSESFLAGLNPAQLKAVQHPPEVPVQILAGPGSGKTKVLTSRIAHLILTHSISPSSICAVTFTNKAANEMRERLIKLIGKQRTTEMKMGTFHSLCALFLRKYGTLAGLEGNFTICDADECKKTISTILKTHKAFLEEKNISLKEGTVLSMISKAKAKGQSATDYSSELQSKSRDAKKAKATAVTPNDIEYLVAQVYEDYERTLRRNNSLDFDDLLLYGVKLFRKHKHTVAWCKHVLVDEFQDTNITQYELMSALALNRCVTVVGDPDQSIYGWRSAEVENLAKMRKDFCGTEQIFLEQNYRSTASILRTSLAVVAQDKARIQKTLHTAHPIGTTPVLRSLPTEYAEAAFIAVEIKRLVAHMGGVLRWGDFGVLLRFNALSRAIESALQREGIPSRVLGGHKFFERLEIKNLLAYLQLIDNTNFDPALVRAANVPSRGIGEKTLLEIAARAEKTKVSQLTVIEGICDGRLPDIKPTAKRKLVPFVKTVRALRDLANQGTSPANLIRRLIDLVDFESHLRKTQPDWESRWENVQELITFASEFDTDIPYAEPSTEENSDTTTAKDTPLRLFLQASMLSSEGDNQSEEDSKEKVTISTCHAAKGLEWPVVIIPAVEQGTFPFYRSEDIEEERRLLYVACTRAQGLLYLSHVEKRKVAGDTKSKELSEFISVITKQNPTLFTSWQPDLSPVDRRVISTVLNRPNPDESEVSRRIAEFDRVMRNHVMNYHQPPAPQALSHPVVAHPGADINFIPSRNMLSTGLPANNIGISQPQPHRSAPIVTLPSVTPLYHPTIASTRTTVTLSKPTSFTLTPGSSTTLLNTRHMPPRNENIPPQTRPFQTIHSPTSSTETPCQASSINEHVTNGTSLGTKRRLGMGRGAVGYANKKFKPPR</sequence>
<dbReference type="CDD" id="cd17932">
    <property type="entry name" value="DEXQc_UvrD"/>
    <property type="match status" value="1"/>
</dbReference>
<evidence type="ECO:0000256" key="3">
    <source>
        <dbReference type="ARBA" id="ARBA00022801"/>
    </source>
</evidence>
<evidence type="ECO:0000313" key="15">
    <source>
        <dbReference type="EMBL" id="RDB25802.1"/>
    </source>
</evidence>
<dbReference type="InterPro" id="IPR013986">
    <property type="entry name" value="DExx_box_DNA_helicase_dom_sf"/>
</dbReference>
<evidence type="ECO:0000259" key="14">
    <source>
        <dbReference type="PROSITE" id="PS51217"/>
    </source>
</evidence>
<dbReference type="PANTHER" id="PTHR11070">
    <property type="entry name" value="UVRD / RECB / PCRA DNA HELICASE FAMILY MEMBER"/>
    <property type="match status" value="1"/>
</dbReference>
<evidence type="ECO:0000256" key="7">
    <source>
        <dbReference type="ARBA" id="ARBA00023235"/>
    </source>
</evidence>
<evidence type="ECO:0000256" key="2">
    <source>
        <dbReference type="ARBA" id="ARBA00022741"/>
    </source>
</evidence>
<evidence type="ECO:0000313" key="16">
    <source>
        <dbReference type="Proteomes" id="UP000076154"/>
    </source>
</evidence>
<name>A0A369JWU8_HYPMA</name>
<comment type="catalytic activity">
    <reaction evidence="8">
        <text>Couples ATP hydrolysis with the unwinding of duplex DNA by translocating in the 3'-5' direction.</text>
        <dbReference type="EC" id="5.6.2.4"/>
    </reaction>
</comment>
<evidence type="ECO:0000256" key="1">
    <source>
        <dbReference type="ARBA" id="ARBA00009922"/>
    </source>
</evidence>
<keyword evidence="6" id="KW-0238">DNA-binding</keyword>
<dbReference type="AlphaFoldDB" id="A0A369JWU8"/>
<organism evidence="15 16">
    <name type="scientific">Hypsizygus marmoreus</name>
    <name type="common">White beech mushroom</name>
    <name type="synonym">Agaricus marmoreus</name>
    <dbReference type="NCBI Taxonomy" id="39966"/>
    <lineage>
        <taxon>Eukaryota</taxon>
        <taxon>Fungi</taxon>
        <taxon>Dikarya</taxon>
        <taxon>Basidiomycota</taxon>
        <taxon>Agaricomycotina</taxon>
        <taxon>Agaricomycetes</taxon>
        <taxon>Agaricomycetidae</taxon>
        <taxon>Agaricales</taxon>
        <taxon>Tricholomatineae</taxon>
        <taxon>Lyophyllaceae</taxon>
        <taxon>Hypsizygus</taxon>
    </lineage>
</organism>
<evidence type="ECO:0000256" key="8">
    <source>
        <dbReference type="ARBA" id="ARBA00034617"/>
    </source>
</evidence>
<dbReference type="SUPFAM" id="SSF52540">
    <property type="entry name" value="P-loop containing nucleoside triphosphate hydrolases"/>
    <property type="match status" value="1"/>
</dbReference>
<dbReference type="PANTHER" id="PTHR11070:SF2">
    <property type="entry name" value="ATP-DEPENDENT DNA HELICASE SRS2"/>
    <property type="match status" value="1"/>
</dbReference>
<evidence type="ECO:0000256" key="12">
    <source>
        <dbReference type="SAM" id="MobiDB-lite"/>
    </source>
</evidence>
<evidence type="ECO:0000256" key="10">
    <source>
        <dbReference type="ARBA" id="ARBA00048988"/>
    </source>
</evidence>
<keyword evidence="7" id="KW-0413">Isomerase</keyword>
<dbReference type="GO" id="GO:0016787">
    <property type="term" value="F:hydrolase activity"/>
    <property type="evidence" value="ECO:0007669"/>
    <property type="project" value="UniProtKB-UniRule"/>
</dbReference>
<comment type="similarity">
    <text evidence="1">Belongs to the helicase family. UvrD subfamily.</text>
</comment>
<dbReference type="GO" id="GO:0005634">
    <property type="term" value="C:nucleus"/>
    <property type="evidence" value="ECO:0007669"/>
    <property type="project" value="TreeGrafter"/>
</dbReference>
<dbReference type="OrthoDB" id="1470711at2759"/>
<dbReference type="PROSITE" id="PS51198">
    <property type="entry name" value="UVRD_HELICASE_ATP_BIND"/>
    <property type="match status" value="1"/>
</dbReference>
<dbReference type="InterPro" id="IPR027417">
    <property type="entry name" value="P-loop_NTPase"/>
</dbReference>
<keyword evidence="4 11" id="KW-0347">Helicase</keyword>
<proteinExistence type="inferred from homology"/>
<dbReference type="STRING" id="39966.A0A369JWU8"/>
<evidence type="ECO:0000256" key="9">
    <source>
        <dbReference type="ARBA" id="ARBA00034808"/>
    </source>
</evidence>
<accession>A0A369JWU8</accession>
<dbReference type="InterPro" id="IPR014017">
    <property type="entry name" value="DNA_helicase_UvrD-like_C"/>
</dbReference>
<dbReference type="Pfam" id="PF13361">
    <property type="entry name" value="UvrD_C"/>
    <property type="match status" value="1"/>
</dbReference>
<dbReference type="InterPro" id="IPR000212">
    <property type="entry name" value="DNA_helicase_UvrD/REP"/>
</dbReference>
<feature type="domain" description="UvrD-like helicase ATP-binding" evidence="13">
    <location>
        <begin position="25"/>
        <end position="320"/>
    </location>
</feature>
<dbReference type="FunCoup" id="A0A369JWU8">
    <property type="interactions" value="265"/>
</dbReference>
<feature type="compositionally biased region" description="Polar residues" evidence="12">
    <location>
        <begin position="845"/>
        <end position="882"/>
    </location>
</feature>
<gene>
    <name evidence="15" type="primary">pcrA</name>
    <name evidence="15" type="ORF">Hypma_006608</name>
</gene>